<protein>
    <recommendedName>
        <fullName evidence="4 13">GPI ethanolamine phosphate transferase 2</fullName>
    </recommendedName>
</protein>
<dbReference type="Proteomes" id="UP000800094">
    <property type="component" value="Unassembled WGS sequence"/>
</dbReference>
<dbReference type="InterPro" id="IPR039527">
    <property type="entry name" value="PIGG/GPI7"/>
</dbReference>
<evidence type="ECO:0000256" key="11">
    <source>
        <dbReference type="ARBA" id="ARBA00023180"/>
    </source>
</evidence>
<comment type="similarity">
    <text evidence="3 13">Belongs to the PIGG/PIGN/PIGO family. PIGG subfamily.</text>
</comment>
<name>A0A6A6ITB3_9PLEO</name>
<evidence type="ECO:0000256" key="5">
    <source>
        <dbReference type="ARBA" id="ARBA00022502"/>
    </source>
</evidence>
<evidence type="ECO:0000256" key="12">
    <source>
        <dbReference type="ARBA" id="ARBA00056729"/>
    </source>
</evidence>
<feature type="domain" description="GPI ethanolamine phosphate transferase 2 C-terminal" evidence="14">
    <location>
        <begin position="443"/>
        <end position="926"/>
    </location>
</feature>
<evidence type="ECO:0000256" key="2">
    <source>
        <dbReference type="ARBA" id="ARBA00004687"/>
    </source>
</evidence>
<dbReference type="PANTHER" id="PTHR23072:SF0">
    <property type="entry name" value="GPI ETHANOLAMINE PHOSPHATE TRANSFERASE 2"/>
    <property type="match status" value="1"/>
</dbReference>
<dbReference type="OrthoDB" id="272139at2759"/>
<feature type="transmembrane region" description="Helical" evidence="13">
    <location>
        <begin position="734"/>
        <end position="763"/>
    </location>
</feature>
<dbReference type="AlphaFoldDB" id="A0A6A6ITB3"/>
<dbReference type="Gene3D" id="3.40.720.10">
    <property type="entry name" value="Alkaline Phosphatase, subunit A"/>
    <property type="match status" value="1"/>
</dbReference>
<evidence type="ECO:0000256" key="8">
    <source>
        <dbReference type="ARBA" id="ARBA00022824"/>
    </source>
</evidence>
<feature type="transmembrane region" description="Helical" evidence="13">
    <location>
        <begin position="662"/>
        <end position="685"/>
    </location>
</feature>
<evidence type="ECO:0000313" key="15">
    <source>
        <dbReference type="EMBL" id="KAF2253775.1"/>
    </source>
</evidence>
<dbReference type="PANTHER" id="PTHR23072">
    <property type="entry name" value="PHOSPHATIDYLINOSITOL GLYCAN-RELATED"/>
    <property type="match status" value="1"/>
</dbReference>
<feature type="transmembrane region" description="Helical" evidence="13">
    <location>
        <begin position="479"/>
        <end position="499"/>
    </location>
</feature>
<dbReference type="Pfam" id="PF01663">
    <property type="entry name" value="Phosphodiest"/>
    <property type="match status" value="1"/>
</dbReference>
<comment type="function">
    <text evidence="12 13">Ethanolamine phosphate transferase involved in glycosylphosphatidylinositol-anchor biosynthesis. Transfers ethanolamine phosphate to the GPI second mannose.</text>
</comment>
<keyword evidence="16" id="KW-1185">Reference proteome</keyword>
<evidence type="ECO:0000256" key="1">
    <source>
        <dbReference type="ARBA" id="ARBA00004477"/>
    </source>
</evidence>
<organism evidence="15 16">
    <name type="scientific">Trematosphaeria pertusa</name>
    <dbReference type="NCBI Taxonomy" id="390896"/>
    <lineage>
        <taxon>Eukaryota</taxon>
        <taxon>Fungi</taxon>
        <taxon>Dikarya</taxon>
        <taxon>Ascomycota</taxon>
        <taxon>Pezizomycotina</taxon>
        <taxon>Dothideomycetes</taxon>
        <taxon>Pleosporomycetidae</taxon>
        <taxon>Pleosporales</taxon>
        <taxon>Massarineae</taxon>
        <taxon>Trematosphaeriaceae</taxon>
        <taxon>Trematosphaeria</taxon>
    </lineage>
</organism>
<dbReference type="InterPro" id="IPR017850">
    <property type="entry name" value="Alkaline_phosphatase_core_sf"/>
</dbReference>
<keyword evidence="8 13" id="KW-0256">Endoplasmic reticulum</keyword>
<dbReference type="SUPFAM" id="SSF53649">
    <property type="entry name" value="Alkaline phosphatase-like"/>
    <property type="match status" value="1"/>
</dbReference>
<keyword evidence="6 13" id="KW-0808">Transferase</keyword>
<keyword evidence="9 13" id="KW-1133">Transmembrane helix</keyword>
<proteinExistence type="inferred from homology"/>
<comment type="pathway">
    <text evidence="2 13">Glycolipid biosynthesis; glycosylphosphatidylinositol-anchor biosynthesis.</text>
</comment>
<keyword evidence="10 13" id="KW-0472">Membrane</keyword>
<dbReference type="GeneID" id="54576678"/>
<dbReference type="FunFam" id="3.40.720.10:FF:000045">
    <property type="entry name" value="GPI ethanolamine phosphate transferase 2"/>
    <property type="match status" value="1"/>
</dbReference>
<evidence type="ECO:0000256" key="10">
    <source>
        <dbReference type="ARBA" id="ARBA00023136"/>
    </source>
</evidence>
<keyword evidence="5 13" id="KW-0337">GPI-anchor biosynthesis</keyword>
<evidence type="ECO:0000256" key="13">
    <source>
        <dbReference type="RuleBase" id="RU367106"/>
    </source>
</evidence>
<dbReference type="UniPathway" id="UPA00196"/>
<evidence type="ECO:0000256" key="9">
    <source>
        <dbReference type="ARBA" id="ARBA00022989"/>
    </source>
</evidence>
<keyword evidence="11" id="KW-0325">Glycoprotein</keyword>
<dbReference type="GO" id="GO:0051267">
    <property type="term" value="F:CP2 mannose-ethanolamine phosphotransferase activity"/>
    <property type="evidence" value="ECO:0007669"/>
    <property type="project" value="TreeGrafter"/>
</dbReference>
<reference evidence="15" key="1">
    <citation type="journal article" date="2020" name="Stud. Mycol.">
        <title>101 Dothideomycetes genomes: a test case for predicting lifestyles and emergence of pathogens.</title>
        <authorList>
            <person name="Haridas S."/>
            <person name="Albert R."/>
            <person name="Binder M."/>
            <person name="Bloem J."/>
            <person name="Labutti K."/>
            <person name="Salamov A."/>
            <person name="Andreopoulos B."/>
            <person name="Baker S."/>
            <person name="Barry K."/>
            <person name="Bills G."/>
            <person name="Bluhm B."/>
            <person name="Cannon C."/>
            <person name="Castanera R."/>
            <person name="Culley D."/>
            <person name="Daum C."/>
            <person name="Ezra D."/>
            <person name="Gonzalez J."/>
            <person name="Henrissat B."/>
            <person name="Kuo A."/>
            <person name="Liang C."/>
            <person name="Lipzen A."/>
            <person name="Lutzoni F."/>
            <person name="Magnuson J."/>
            <person name="Mondo S."/>
            <person name="Nolan M."/>
            <person name="Ohm R."/>
            <person name="Pangilinan J."/>
            <person name="Park H.-J."/>
            <person name="Ramirez L."/>
            <person name="Alfaro M."/>
            <person name="Sun H."/>
            <person name="Tritt A."/>
            <person name="Yoshinaga Y."/>
            <person name="Zwiers L.-H."/>
            <person name="Turgeon B."/>
            <person name="Goodwin S."/>
            <person name="Spatafora J."/>
            <person name="Crous P."/>
            <person name="Grigoriev I."/>
        </authorList>
    </citation>
    <scope>NUCLEOTIDE SEQUENCE</scope>
    <source>
        <strain evidence="15">CBS 122368</strain>
    </source>
</reference>
<evidence type="ECO:0000259" key="14">
    <source>
        <dbReference type="Pfam" id="PF19316"/>
    </source>
</evidence>
<dbReference type="EMBL" id="ML987191">
    <property type="protein sequence ID" value="KAF2253775.1"/>
    <property type="molecule type" value="Genomic_DNA"/>
</dbReference>
<sequence>MAPQTLLLTLANLLIPAAILVFATGFFPYKPFMPGLAEYEELGWGERMGWKEGSPPKAPFDRLVFMVVDALRSDFVFGEESGMKFVQSLIRDGSALPFTAHATSPTITMPRVKAITTGSIPSFLDVILNFAESDTTSTLATQDTWLAQLKAKQNGKLVMHGDDTWLKLFPDFFERADGTSSFFVSDFTEVDNNVTRHVPGELLENDWNAWIMHYLGLDHIGHKAGPRSPNMIPKQIEMDEIVRTIYTAIENEDHLENTLFILCGDHGMNDGGNHGGSAPGETSPALVFMSPKLKKITDFTDRESPTKPKSGEFEYYRMVEQSDIAPTLAGLLGFPVPRNNLGVFIEEFLSFWDEGSDRIQLLLRNAKQMKRIVEATYPSLDFSNEGRDITEECSSPKVLHWTSDGQALACKWQGVVQIMSTFATIHPTLRFMRAAQETMSSTASNYDIPRLVLGTSLALLSVILAYFTLPSLRPIMPQGLFFAGTLLLYSINMFASSYVEEEHNFWYWATSAWFFYLFVSESRKEWYSRFISHPAIVLGIIHRVIRRWNQTGQKFAGADDIVHSPLLRGSNSIIIWSLIGATYMDISLRLSRHVARSISSFDEERSKDLDDFESTDANRFMGMLAVLPLGATAFVFKLAFTARDAPELTKGINEGILEWVEGLSLVGGARMVFAGLALSAGWVALAEWRRARRRKTGEGNGDFAVALFDLISLFLVTQTKAQNIPLYLLFRLQFFFLSVLDLSPTAITTTTLLLTQTTFFALGNSNAISSIDLSNSYNGVSDYNILAVGFLVFISNWAGPIYFTCAGVLLLGAHGRIQRHIDTAELDQRDWVAKEREHLERLVTQERALKERRKGGSGAWRAHVGLLTLWTGVSLTSVMAACTLLRTHLFIWTVFSPKFLYAVAWGVAWHFGIVVGVGGALWGVGKW</sequence>
<feature type="transmembrane region" description="Helical" evidence="13">
    <location>
        <begin position="620"/>
        <end position="642"/>
    </location>
</feature>
<evidence type="ECO:0000256" key="4">
    <source>
        <dbReference type="ARBA" id="ARBA00020830"/>
    </source>
</evidence>
<feature type="transmembrane region" description="Helical" evidence="13">
    <location>
        <begin position="783"/>
        <end position="811"/>
    </location>
</feature>
<evidence type="ECO:0000313" key="16">
    <source>
        <dbReference type="Proteomes" id="UP000800094"/>
    </source>
</evidence>
<accession>A0A6A6ITB3</accession>
<dbReference type="InterPro" id="IPR037674">
    <property type="entry name" value="PIG-G_N"/>
</dbReference>
<evidence type="ECO:0000256" key="6">
    <source>
        <dbReference type="ARBA" id="ARBA00022679"/>
    </source>
</evidence>
<comment type="subcellular location">
    <subcellularLocation>
        <location evidence="1 13">Endoplasmic reticulum membrane</location>
        <topology evidence="1 13">Multi-pass membrane protein</topology>
    </subcellularLocation>
</comment>
<evidence type="ECO:0000256" key="3">
    <source>
        <dbReference type="ARBA" id="ARBA00005315"/>
    </source>
</evidence>
<dbReference type="Pfam" id="PF19316">
    <property type="entry name" value="PIGO_PIGG"/>
    <property type="match status" value="1"/>
</dbReference>
<feature type="transmembrane region" description="Helical" evidence="13">
    <location>
        <begin position="448"/>
        <end position="467"/>
    </location>
</feature>
<dbReference type="GO" id="GO:0006506">
    <property type="term" value="P:GPI anchor biosynthetic process"/>
    <property type="evidence" value="ECO:0007669"/>
    <property type="project" value="UniProtKB-UniPathway"/>
</dbReference>
<feature type="transmembrane region" description="Helical" evidence="13">
    <location>
        <begin position="899"/>
        <end position="924"/>
    </location>
</feature>
<dbReference type="RefSeq" id="XP_033688779.1">
    <property type="nucleotide sequence ID" value="XM_033823348.1"/>
</dbReference>
<dbReference type="InterPro" id="IPR045687">
    <property type="entry name" value="PIGG/GPI7_C"/>
</dbReference>
<feature type="transmembrane region" description="Helical" evidence="13">
    <location>
        <begin position="862"/>
        <end position="887"/>
    </location>
</feature>
<evidence type="ECO:0000256" key="7">
    <source>
        <dbReference type="ARBA" id="ARBA00022692"/>
    </source>
</evidence>
<keyword evidence="7 13" id="KW-0812">Transmembrane</keyword>
<dbReference type="GO" id="GO:0005789">
    <property type="term" value="C:endoplasmic reticulum membrane"/>
    <property type="evidence" value="ECO:0007669"/>
    <property type="project" value="UniProtKB-SubCell"/>
</dbReference>
<dbReference type="InterPro" id="IPR002591">
    <property type="entry name" value="Phosphodiest/P_Trfase"/>
</dbReference>
<dbReference type="CDD" id="cd16024">
    <property type="entry name" value="GPI_EPT_2"/>
    <property type="match status" value="1"/>
</dbReference>
<gene>
    <name evidence="15" type="ORF">BU26DRAFT_420214</name>
</gene>
<feature type="transmembrane region" description="Helical" evidence="13">
    <location>
        <begin position="505"/>
        <end position="520"/>
    </location>
</feature>